<dbReference type="GO" id="GO:0004527">
    <property type="term" value="F:exonuclease activity"/>
    <property type="evidence" value="ECO:0007669"/>
    <property type="project" value="UniProtKB-KW"/>
</dbReference>
<dbReference type="InterPro" id="IPR011604">
    <property type="entry name" value="PDDEXK-like_dom_sf"/>
</dbReference>
<sequence length="228" mass="26319">MTIYDKSKDIIEFAPYTHGDGTISVTSVLSHIHEDYIADWANYLGFKKQRYRETLNMYAREGTLVHSEIEQYLKAGSNFYELVGKPMGLLAFVNWYRDVSESGSDIRVELIEAQMVGTYVSGTLDALMKIGNELHVVDYKTSSTISYKHILQLSVYKYMLNKLGYNPTHLTVLQVDKNRSIYHQYTISADDPLVDEMMDIFINTYNSFMGIKKLRELNISDYLVRSNQ</sequence>
<protein>
    <submittedName>
        <fullName evidence="2">Exonuclease</fullName>
    </submittedName>
</protein>
<dbReference type="EMBL" id="BK016136">
    <property type="protein sequence ID" value="DAF97709.1"/>
    <property type="molecule type" value="Genomic_DNA"/>
</dbReference>
<accession>A0A8S5UTB8</accession>
<organism evidence="2">
    <name type="scientific">Myoviridae sp. ctYA416</name>
    <dbReference type="NCBI Taxonomy" id="2825125"/>
    <lineage>
        <taxon>Viruses</taxon>
        <taxon>Duplodnaviria</taxon>
        <taxon>Heunggongvirae</taxon>
        <taxon>Uroviricota</taxon>
        <taxon>Caudoviricetes</taxon>
    </lineage>
</organism>
<dbReference type="Pfam" id="PF12705">
    <property type="entry name" value="PDDEXK_1"/>
    <property type="match status" value="1"/>
</dbReference>
<keyword evidence="2" id="KW-0269">Exonuclease</keyword>
<proteinExistence type="predicted"/>
<evidence type="ECO:0000313" key="2">
    <source>
        <dbReference type="EMBL" id="DAF97709.1"/>
    </source>
</evidence>
<keyword evidence="2" id="KW-0540">Nuclease</keyword>
<dbReference type="Gene3D" id="3.90.320.10">
    <property type="match status" value="1"/>
</dbReference>
<name>A0A8S5UTB8_9CAUD</name>
<feature type="domain" description="PD-(D/E)XK endonuclease-like" evidence="1">
    <location>
        <begin position="93"/>
        <end position="177"/>
    </location>
</feature>
<dbReference type="InterPro" id="IPR038726">
    <property type="entry name" value="PDDEXK_AddAB-type"/>
</dbReference>
<keyword evidence="2" id="KW-0378">Hydrolase</keyword>
<evidence type="ECO:0000259" key="1">
    <source>
        <dbReference type="Pfam" id="PF12705"/>
    </source>
</evidence>
<reference evidence="2" key="1">
    <citation type="journal article" date="2021" name="Proc. Natl. Acad. Sci. U.S.A.">
        <title>A Catalog of Tens of Thousands of Viruses from Human Metagenomes Reveals Hidden Associations with Chronic Diseases.</title>
        <authorList>
            <person name="Tisza M.J."/>
            <person name="Buck C.B."/>
        </authorList>
    </citation>
    <scope>NUCLEOTIDE SEQUENCE</scope>
    <source>
        <strain evidence="2">CtYA416</strain>
    </source>
</reference>